<keyword evidence="4 8" id="KW-1003">Cell membrane</keyword>
<name>A0A081N3L9_9GAMM</name>
<reference evidence="9 10" key="1">
    <citation type="submission" date="2014-06" db="EMBL/GenBank/DDBJ databases">
        <title>Whole Genome Sequences of Three Symbiotic Endozoicomonas Bacteria.</title>
        <authorList>
            <person name="Neave M.J."/>
            <person name="Apprill A."/>
            <person name="Voolstra C.R."/>
        </authorList>
    </citation>
    <scope>NUCLEOTIDE SEQUENCE [LARGE SCALE GENOMIC DNA]</scope>
    <source>
        <strain evidence="9 10">LMG 24815</strain>
    </source>
</reference>
<comment type="similarity">
    <text evidence="2 8">Belongs to the 4-toluene sulfonate uptake permease (TSUP) (TC 2.A.102) family.</text>
</comment>
<feature type="transmembrane region" description="Helical" evidence="8">
    <location>
        <begin position="6"/>
        <end position="28"/>
    </location>
</feature>
<evidence type="ECO:0000313" key="9">
    <source>
        <dbReference type="EMBL" id="KEQ13042.1"/>
    </source>
</evidence>
<evidence type="ECO:0000256" key="6">
    <source>
        <dbReference type="ARBA" id="ARBA00022989"/>
    </source>
</evidence>
<accession>A0A081N3L9</accession>
<dbReference type="InterPro" id="IPR002781">
    <property type="entry name" value="TM_pro_TauE-like"/>
</dbReference>
<keyword evidence="10" id="KW-1185">Reference proteome</keyword>
<dbReference type="RefSeq" id="WP_034878546.1">
    <property type="nucleotide sequence ID" value="NZ_JOKG01000004.1"/>
</dbReference>
<gene>
    <name evidence="9" type="ORF">GZ77_21775</name>
</gene>
<feature type="transmembrane region" description="Helical" evidence="8">
    <location>
        <begin position="199"/>
        <end position="220"/>
    </location>
</feature>
<feature type="transmembrane region" description="Helical" evidence="8">
    <location>
        <begin position="227"/>
        <end position="245"/>
    </location>
</feature>
<evidence type="ECO:0000256" key="3">
    <source>
        <dbReference type="ARBA" id="ARBA00022448"/>
    </source>
</evidence>
<dbReference type="Proteomes" id="UP000028006">
    <property type="component" value="Unassembled WGS sequence"/>
</dbReference>
<evidence type="ECO:0000256" key="5">
    <source>
        <dbReference type="ARBA" id="ARBA00022692"/>
    </source>
</evidence>
<dbReference type="AlphaFoldDB" id="A0A081N3L9"/>
<dbReference type="Pfam" id="PF01925">
    <property type="entry name" value="TauE"/>
    <property type="match status" value="1"/>
</dbReference>
<feature type="transmembrane region" description="Helical" evidence="8">
    <location>
        <begin position="74"/>
        <end position="95"/>
    </location>
</feature>
<dbReference type="GO" id="GO:0005886">
    <property type="term" value="C:plasma membrane"/>
    <property type="evidence" value="ECO:0007669"/>
    <property type="project" value="UniProtKB-SubCell"/>
</dbReference>
<keyword evidence="3" id="KW-0813">Transport</keyword>
<dbReference type="EMBL" id="JOKG01000004">
    <property type="protein sequence ID" value="KEQ13042.1"/>
    <property type="molecule type" value="Genomic_DNA"/>
</dbReference>
<keyword evidence="7 8" id="KW-0472">Membrane</keyword>
<feature type="transmembrane region" description="Helical" evidence="8">
    <location>
        <begin position="168"/>
        <end position="187"/>
    </location>
</feature>
<dbReference type="InterPro" id="IPR052017">
    <property type="entry name" value="TSUP"/>
</dbReference>
<organism evidence="9 10">
    <name type="scientific">Endozoicomonas montiporae</name>
    <dbReference type="NCBI Taxonomy" id="1027273"/>
    <lineage>
        <taxon>Bacteria</taxon>
        <taxon>Pseudomonadati</taxon>
        <taxon>Pseudomonadota</taxon>
        <taxon>Gammaproteobacteria</taxon>
        <taxon>Oceanospirillales</taxon>
        <taxon>Endozoicomonadaceae</taxon>
        <taxon>Endozoicomonas</taxon>
    </lineage>
</organism>
<sequence length="248" mass="26868">MDFSVPLVPFLLVAVPAVLISALGKGGLGSAMGVMGVPLMSLVISPVQAAAILLPLLLIMDLFAIWGWRRFVDWHILKIILLPGLAGVGLGWLIFYQLPESAIRFLVGCIAILFCCHQFFSRNTKPGKPSRLKGIFWATVSGFSSFGVHAGGAPLSVYMLPLKLDKKILAGTSAIFFGVVNLSKMVAYDGLGELTLSNLKLSAMLLPLCPIGVYAGMKLVHRIREDIFYRVLYTGLFITGIKLIIDAF</sequence>
<comment type="caution">
    <text evidence="9">The sequence shown here is derived from an EMBL/GenBank/DDBJ whole genome shotgun (WGS) entry which is preliminary data.</text>
</comment>
<evidence type="ECO:0000313" key="10">
    <source>
        <dbReference type="Proteomes" id="UP000028006"/>
    </source>
</evidence>
<keyword evidence="6 8" id="KW-1133">Transmembrane helix</keyword>
<proteinExistence type="inferred from homology"/>
<evidence type="ECO:0000256" key="1">
    <source>
        <dbReference type="ARBA" id="ARBA00004651"/>
    </source>
</evidence>
<dbReference type="PANTHER" id="PTHR30269:SF37">
    <property type="entry name" value="MEMBRANE TRANSPORTER PROTEIN"/>
    <property type="match status" value="1"/>
</dbReference>
<feature type="transmembrane region" description="Helical" evidence="8">
    <location>
        <begin position="135"/>
        <end position="161"/>
    </location>
</feature>
<evidence type="ECO:0000256" key="2">
    <source>
        <dbReference type="ARBA" id="ARBA00009142"/>
    </source>
</evidence>
<dbReference type="eggNOG" id="COG0730">
    <property type="taxonomic scope" value="Bacteria"/>
</dbReference>
<evidence type="ECO:0000256" key="8">
    <source>
        <dbReference type="RuleBase" id="RU363041"/>
    </source>
</evidence>
<protein>
    <recommendedName>
        <fullName evidence="8">Probable membrane transporter protein</fullName>
    </recommendedName>
</protein>
<keyword evidence="5 8" id="KW-0812">Transmembrane</keyword>
<feature type="transmembrane region" description="Helical" evidence="8">
    <location>
        <begin position="102"/>
        <end position="120"/>
    </location>
</feature>
<evidence type="ECO:0000256" key="7">
    <source>
        <dbReference type="ARBA" id="ARBA00023136"/>
    </source>
</evidence>
<comment type="subcellular location">
    <subcellularLocation>
        <location evidence="1 8">Cell membrane</location>
        <topology evidence="1 8">Multi-pass membrane protein</topology>
    </subcellularLocation>
</comment>
<dbReference type="PANTHER" id="PTHR30269">
    <property type="entry name" value="TRANSMEMBRANE PROTEIN YFCA"/>
    <property type="match status" value="1"/>
</dbReference>
<evidence type="ECO:0000256" key="4">
    <source>
        <dbReference type="ARBA" id="ARBA00022475"/>
    </source>
</evidence>